<dbReference type="KEGG" id="clec:106661424"/>
<feature type="compositionally biased region" description="Polar residues" evidence="4">
    <location>
        <begin position="1454"/>
        <end position="1463"/>
    </location>
</feature>
<feature type="compositionally biased region" description="Basic and acidic residues" evidence="4">
    <location>
        <begin position="1853"/>
        <end position="1868"/>
    </location>
</feature>
<feature type="compositionally biased region" description="Basic and acidic residues" evidence="4">
    <location>
        <begin position="1073"/>
        <end position="1096"/>
    </location>
</feature>
<feature type="compositionally biased region" description="Polar residues" evidence="4">
    <location>
        <begin position="1843"/>
        <end position="1852"/>
    </location>
</feature>
<feature type="compositionally biased region" description="Polar residues" evidence="4">
    <location>
        <begin position="2619"/>
        <end position="2632"/>
    </location>
</feature>
<feature type="compositionally biased region" description="Polar residues" evidence="4">
    <location>
        <begin position="1756"/>
        <end position="1765"/>
    </location>
</feature>
<reference evidence="7" key="1">
    <citation type="submission" date="2022-01" db="UniProtKB">
        <authorList>
            <consortium name="EnsemblMetazoa"/>
        </authorList>
    </citation>
    <scope>IDENTIFICATION</scope>
</reference>
<feature type="compositionally biased region" description="Polar residues" evidence="4">
    <location>
        <begin position="512"/>
        <end position="536"/>
    </location>
</feature>
<feature type="compositionally biased region" description="Basic and acidic residues" evidence="4">
    <location>
        <begin position="2222"/>
        <end position="2272"/>
    </location>
</feature>
<dbReference type="SUPFAM" id="SSF57603">
    <property type="entry name" value="FnI-like domain"/>
    <property type="match status" value="6"/>
</dbReference>
<keyword evidence="3 5" id="KW-0732">Signal</keyword>
<feature type="compositionally biased region" description="Polar residues" evidence="4">
    <location>
        <begin position="843"/>
        <end position="854"/>
    </location>
</feature>
<feature type="compositionally biased region" description="Low complexity" evidence="4">
    <location>
        <begin position="1366"/>
        <end position="1377"/>
    </location>
</feature>
<feature type="compositionally biased region" description="Basic and acidic residues" evidence="4">
    <location>
        <begin position="2391"/>
        <end position="2410"/>
    </location>
</feature>
<feature type="compositionally biased region" description="Polar residues" evidence="4">
    <location>
        <begin position="947"/>
        <end position="957"/>
    </location>
</feature>
<proteinExistence type="predicted"/>
<dbReference type="GO" id="GO:0005576">
    <property type="term" value="C:extracellular region"/>
    <property type="evidence" value="ECO:0007669"/>
    <property type="project" value="UniProtKB-SubCell"/>
</dbReference>
<feature type="compositionally biased region" description="Basic and acidic residues" evidence="4">
    <location>
        <begin position="1422"/>
        <end position="1444"/>
    </location>
</feature>
<feature type="compositionally biased region" description="Basic and acidic residues" evidence="4">
    <location>
        <begin position="397"/>
        <end position="422"/>
    </location>
</feature>
<comment type="subcellular location">
    <subcellularLocation>
        <location evidence="1">Secreted</location>
    </subcellularLocation>
</comment>
<evidence type="ECO:0000256" key="1">
    <source>
        <dbReference type="ARBA" id="ARBA00004613"/>
    </source>
</evidence>
<feature type="compositionally biased region" description="Polar residues" evidence="4">
    <location>
        <begin position="696"/>
        <end position="710"/>
    </location>
</feature>
<feature type="compositionally biased region" description="Polar residues" evidence="4">
    <location>
        <begin position="650"/>
        <end position="671"/>
    </location>
</feature>
<feature type="compositionally biased region" description="Polar residues" evidence="4">
    <location>
        <begin position="477"/>
        <end position="496"/>
    </location>
</feature>
<evidence type="ECO:0000256" key="4">
    <source>
        <dbReference type="SAM" id="MobiDB-lite"/>
    </source>
</evidence>
<feature type="compositionally biased region" description="Basic and acidic residues" evidence="4">
    <location>
        <begin position="981"/>
        <end position="995"/>
    </location>
</feature>
<feature type="compositionally biased region" description="Basic and acidic residues" evidence="4">
    <location>
        <begin position="1955"/>
        <end position="1978"/>
    </location>
</feature>
<feature type="chain" id="PRO_5035160587" description="VWFC domain-containing protein" evidence="5">
    <location>
        <begin position="24"/>
        <end position="2819"/>
    </location>
</feature>
<feature type="compositionally biased region" description="Basic and acidic residues" evidence="4">
    <location>
        <begin position="916"/>
        <end position="927"/>
    </location>
</feature>
<feature type="compositionally biased region" description="Basic and acidic residues" evidence="4">
    <location>
        <begin position="2284"/>
        <end position="2314"/>
    </location>
</feature>
<feature type="compositionally biased region" description="Low complexity" evidence="4">
    <location>
        <begin position="1879"/>
        <end position="1898"/>
    </location>
</feature>
<dbReference type="OMA" id="DHNLSIY"/>
<feature type="compositionally biased region" description="Basic and acidic residues" evidence="4">
    <location>
        <begin position="295"/>
        <end position="312"/>
    </location>
</feature>
<feature type="region of interest" description="Disordered" evidence="4">
    <location>
        <begin position="647"/>
        <end position="2659"/>
    </location>
</feature>
<dbReference type="InterPro" id="IPR052424">
    <property type="entry name" value="Kielin_Chordin-BMP_Reg"/>
</dbReference>
<feature type="compositionally biased region" description="Basic and acidic residues" evidence="4">
    <location>
        <begin position="372"/>
        <end position="385"/>
    </location>
</feature>
<protein>
    <recommendedName>
        <fullName evidence="6">VWFC domain-containing protein</fullName>
    </recommendedName>
</protein>
<dbReference type="Gene3D" id="6.20.200.20">
    <property type="match status" value="1"/>
</dbReference>
<evidence type="ECO:0000256" key="5">
    <source>
        <dbReference type="SAM" id="SignalP"/>
    </source>
</evidence>
<dbReference type="Proteomes" id="UP000494040">
    <property type="component" value="Unassembled WGS sequence"/>
</dbReference>
<feature type="compositionally biased region" description="Basic and acidic residues" evidence="4">
    <location>
        <begin position="1153"/>
        <end position="1167"/>
    </location>
</feature>
<feature type="compositionally biased region" description="Polar residues" evidence="4">
    <location>
        <begin position="1542"/>
        <end position="1551"/>
    </location>
</feature>
<dbReference type="Pfam" id="PF23334">
    <property type="entry name" value="VWC2L_2nd"/>
    <property type="match status" value="1"/>
</dbReference>
<feature type="compositionally biased region" description="Basic and acidic residues" evidence="4">
    <location>
        <begin position="2495"/>
        <end position="2547"/>
    </location>
</feature>
<dbReference type="EnsemblMetazoa" id="XM_014384795.2">
    <property type="protein sequence ID" value="XP_014240281.1"/>
    <property type="gene ID" value="LOC106661424"/>
</dbReference>
<feature type="compositionally biased region" description="Basic and acidic residues" evidence="4">
    <location>
        <begin position="1378"/>
        <end position="1400"/>
    </location>
</feature>
<sequence length="2819" mass="310091">MGALLHETVWLLLMVCVFGLATGAPVYDEEQGLVPSTAGDGCYYNFVHYEEGDRILTNEPCLNCTCSNKMLMCYLRVCPFMRAVGQDCTIEKKPDQCCPVVTCPQVPVALLTSTTTTSPSTSTAVGMLDNYGCTLEDNTFYPDGAQVPSHPTRPCELCYCIRNHTACIMQECTLNVDGYKPVYQDGVCCPVRYAFESTEVSTTPRPTPGHVAPNGSQTCFGHNGTLFRDGELMDNFSSNPCKRCYCMSGIVVCAVRDCGAPMEGTDCEPIEPEEGQCCPSSYRCANGIVPAPSLPEKEHHYTSNNEKEENHNIADSSASESIPSVENENVPEGFGTGEKVGGLKPENTESHDSEPLTPTSDEAAQVIPEGTEEVKPSESTEKVHSLEVTSELPVDTESVHTHTVNKEQEGDVDRESTEHETSPTETPVSHGEMGQDAQKPTTQEEYQENVEGSHVNEEHSTLTPHTETSPLDDKNESPQTLEETSTPGLESSSAETGPTVAPNGEQPEGVLTPQQTKPSDHLTSNEIPESVSLPSEDNSELEPIESARIPGEGSCLVDGKTYAPNSEVPKSNPCHKICHCVNSIVQCEQVKCPPLPPSAVYSNCFPIETPGSCCPTFMCDQKPSDAPEIQNQVSIDKIDMSIDEDGHLSATPQETTSHPPQQGFTESTDQVTVVPGKTDDVPLVHGGESAFHGGSETVSAEENKLSQNGESAAEHVEFEDKTEETHLPENTETGLSDNKNQKEAHTETTQKPVEEETRPVSSLGSESHTEKPESDFGQIHHLDGSSPQVENANHESDFSQTSDSEHEPSDNEKSQPEVTTETHESHQTHPPTTEVEGQEEHSNQASDNTESQPEPETEHQESHPTQPPTNEESQPEPETEHQESHPTQPPTNEESQPEPETEHQESHPTQPLPDEESQHGHEADSQETHPTQPLPHEESQHGHEAGSQETHPTQPLTSEESSPESDVESHEEHPNQPADNGESRPHPVTVSHEEQSTQTPTNEESSPQTEVEGHEEHSHLTSDNEESQPEHETESHGEQYIHMHGEDHKLAEEGAPAQSASSEPTTVLNEMEGQEKHTTQSYNKEELQPESERDQTQELQSLGQEEEESNKPHSESSSNEEPQPESEKHTEHTEAPHISHPEPSLPPSEEESDVTHSTHTHDGEELHPGSSEDSDLNEGPTQQAEMLSNESPHSTQATLTEDHQTESERGNTELPSTQPTFHKESETQSEVGNDEVHPTLVADNEKFPSEPTTVSSEGESQSHTLQPPTYEESHTQTEEVNNVQEPVHGEFQPNSETEVENTEPHLTQHSDSEKSQAEASQESHTTLPTTNEESSPASEEVSHEHHSDHVSDEDKTQPETEEASQESHTTVSTTSEETSPHSEVVSHEQHSDHVSDKEETQPETDEASQESHTPVSTTGEESSPHSEVVSHEQHSDHVSDKEETQPETDEASQESHTTVSTTGEESSPHSEVESHEQHSDHISDKEETQPETDEASQESHTTVSTTSEESSPHSEVVSHEQHSDDVSDKEETQPVTDEASQESHTTVSTTGEESSPHSEVVSHEHSDHVFDKEETQPETGEASQESHTTVSTTSEESSPHPEGESHSQQVHTGEEQPEFEKESEGVHPAQAASEETSTPLSEEESHVASSPPTFSENVDAEHELHPTQSKNENDFNNQVPLEDKHGETASAEPEVSTSEQGFSENHLEHEEHVEHAPEKTTQETDRHDESLTESNVKHNGHVTESVDVEHEVPTTEGLSYSSTESQTHDNAETSHHEEMSSLSPEHPVGEESSSEASFEVPVDVTSEGPTFFDNAHDSNKHDSANEFTPDASTEQNEEHVEQSEVSSPQTPSHEVDASTHSSEQDVHQESPNVVSGVASQSEGHVSSDESSSQEQVTSLPVVDHSESMQTSSETPAFSHSESPENEELESSKQNPTTLAPEHESVSFHNEPSQSKPDESHQESSSHQGEELAETEHTENAPVGGTGEYDQGLPNVEDQAESVHGPHEEQQGVFNLDDLHQPPMNVPEEEMHTPLTEQETPTDVTHEQNVDLHENTDDQSHGNDVNVVSHTESASPHESVDDSETSPSDDKQTVTHVEETKVPEHLPIENQLLESTEPSLDNKFEYNVHMTEAEHVEQPLDNQDSSPVPAEGEAQPEVPKPDSSEPPSENSPESDRAEVHESQNEPDEHKVGVSDSTMPEVPVEEHFQEADNQSETHPVAPEDSEHQKEPSHELGEEVQEHTPEHEVELPHENEEHHEESTPQHEVVMEENKSTLEGQEPSETSTESHEKHPDQQEFTLEVHEEEPSQTEEHVSPSEDQVSPSEEPFSPSEEHVSPSEEHVSPSEEQTVSPVEEHKEEGETSHSEVPTKDHELPVQHEVVSETVKPETTSETDEHPEHSSETPLEHSHEVQTEEPQLQSHHEETTSDVEHDKLEENTHPVEEMQTVEVTGHDTQTEHHVELPVESHQTEGPSTHDEFHSEDGVAPQPEQPVEVEELVTKPEDHQNEHKETTTQHEENTDQHSVEHHQGEEVPLEHDSLGEGSHTESHVENSTQQPFLLESDDSGPSVGESDKVEVAPDTHSTETSHVTEPSSPPPTVLPSSTEHPHPSEHKPGTHPLFPSWSQKPFEHQTSQPEVPHNQEETHYPSGLEPDYEEEDGTSYGPGTCRYGGKVYLSAQQIPREDPCDFCFCFRSDVICLQQSCPPPIKGCYQETIKGFCCPRYECHVSTATVLNITTTTTTTTTTLPPHFLAHAYNGAAVKQGCQVNGVAYSVGQRIPSTSGPCLECRCGGNGQMDCDPTLCGPQEALLRQVMDAAAVSKRR</sequence>
<feature type="compositionally biased region" description="Polar residues" evidence="4">
    <location>
        <begin position="1250"/>
        <end position="1267"/>
    </location>
</feature>
<feature type="compositionally biased region" description="Low complexity" evidence="4">
    <location>
        <begin position="1498"/>
        <end position="1509"/>
    </location>
</feature>
<dbReference type="OrthoDB" id="10068079at2759"/>
<feature type="compositionally biased region" description="Basic and acidic residues" evidence="4">
    <location>
        <begin position="1510"/>
        <end position="1532"/>
    </location>
</feature>
<feature type="compositionally biased region" description="Basic and acidic residues" evidence="4">
    <location>
        <begin position="2329"/>
        <end position="2342"/>
    </location>
</feature>
<feature type="compositionally biased region" description="Polar residues" evidence="4">
    <location>
        <begin position="2273"/>
        <end position="2283"/>
    </location>
</feature>
<feature type="compositionally biased region" description="Low complexity" evidence="4">
    <location>
        <begin position="2319"/>
        <end position="2328"/>
    </location>
</feature>
<feature type="compositionally biased region" description="Basic and acidic residues" evidence="4">
    <location>
        <begin position="1705"/>
        <end position="1730"/>
    </location>
</feature>
<dbReference type="InterPro" id="IPR001007">
    <property type="entry name" value="VWF_dom"/>
</dbReference>
<feature type="domain" description="VWFC" evidence="6">
    <location>
        <begin position="217"/>
        <end position="285"/>
    </location>
</feature>
<feature type="compositionally biased region" description="Basic and acidic residues" evidence="4">
    <location>
        <begin position="2448"/>
        <end position="2480"/>
    </location>
</feature>
<dbReference type="PANTHER" id="PTHR46698">
    <property type="entry name" value="CROSSVEINLESS 2"/>
    <property type="match status" value="1"/>
</dbReference>
<feature type="compositionally biased region" description="Basic and acidic residues" evidence="4">
    <location>
        <begin position="1340"/>
        <end position="1358"/>
    </location>
</feature>
<feature type="compositionally biased region" description="Polar residues" evidence="4">
    <location>
        <begin position="1058"/>
        <end position="1068"/>
    </location>
</feature>
<feature type="compositionally biased region" description="Polar residues" evidence="4">
    <location>
        <begin position="1647"/>
        <end position="1656"/>
    </location>
</feature>
<dbReference type="RefSeq" id="XP_014240281.1">
    <property type="nucleotide sequence ID" value="XM_014384795.2"/>
</dbReference>
<dbReference type="GeneID" id="106661424"/>
<keyword evidence="2" id="KW-0964">Secreted</keyword>
<feature type="compositionally biased region" description="Polar residues" evidence="4">
    <location>
        <begin position="1410"/>
        <end position="1419"/>
    </location>
</feature>
<feature type="compositionally biased region" description="Polar residues" evidence="4">
    <location>
        <begin position="2061"/>
        <end position="2075"/>
    </location>
</feature>
<feature type="compositionally biased region" description="Basic and acidic residues" evidence="4">
    <location>
        <begin position="2043"/>
        <end position="2060"/>
    </location>
</feature>
<feature type="compositionally biased region" description="Basic and acidic residues" evidence="4">
    <location>
        <begin position="2602"/>
        <end position="2611"/>
    </location>
</feature>
<feature type="compositionally biased region" description="Basic and acidic residues" evidence="4">
    <location>
        <begin position="1200"/>
        <end position="1211"/>
    </location>
</feature>
<dbReference type="PROSITE" id="PS50184">
    <property type="entry name" value="VWFC_2"/>
    <property type="match status" value="2"/>
</dbReference>
<dbReference type="Gene3D" id="2.10.70.10">
    <property type="entry name" value="Complement Module, domain 1"/>
    <property type="match status" value="1"/>
</dbReference>
<evidence type="ECO:0000259" key="6">
    <source>
        <dbReference type="PROSITE" id="PS50184"/>
    </source>
</evidence>
<keyword evidence="8" id="KW-1185">Reference proteome</keyword>
<feature type="compositionally biased region" description="Basic and acidic residues" evidence="4">
    <location>
        <begin position="2119"/>
        <end position="2137"/>
    </location>
</feature>
<dbReference type="PANTHER" id="PTHR46698:SF3">
    <property type="entry name" value="TENECTIN ISOFORM 1-RELATED"/>
    <property type="match status" value="1"/>
</dbReference>
<feature type="compositionally biased region" description="Basic and acidic residues" evidence="4">
    <location>
        <begin position="1814"/>
        <end position="1824"/>
    </location>
</feature>
<organism evidence="7 8">
    <name type="scientific">Cimex lectularius</name>
    <name type="common">Bed bug</name>
    <name type="synonym">Acanthia lectularia</name>
    <dbReference type="NCBI Taxonomy" id="79782"/>
    <lineage>
        <taxon>Eukaryota</taxon>
        <taxon>Metazoa</taxon>
        <taxon>Ecdysozoa</taxon>
        <taxon>Arthropoda</taxon>
        <taxon>Hexapoda</taxon>
        <taxon>Insecta</taxon>
        <taxon>Pterygota</taxon>
        <taxon>Neoptera</taxon>
        <taxon>Paraneoptera</taxon>
        <taxon>Hemiptera</taxon>
        <taxon>Heteroptera</taxon>
        <taxon>Panheteroptera</taxon>
        <taxon>Cimicomorpha</taxon>
        <taxon>Cimicidae</taxon>
        <taxon>Cimex</taxon>
    </lineage>
</organism>
<evidence type="ECO:0000256" key="3">
    <source>
        <dbReference type="ARBA" id="ARBA00022729"/>
    </source>
</evidence>
<feature type="compositionally biased region" description="Basic and acidic residues" evidence="4">
    <location>
        <begin position="2087"/>
        <end position="2106"/>
    </location>
</feature>
<feature type="compositionally biased region" description="Basic and acidic residues" evidence="4">
    <location>
        <begin position="792"/>
        <end position="827"/>
    </location>
</feature>
<feature type="compositionally biased region" description="Polar residues" evidence="4">
    <location>
        <begin position="1179"/>
        <end position="1199"/>
    </location>
</feature>
<feature type="compositionally biased region" description="Polar residues" evidence="4">
    <location>
        <begin position="996"/>
        <end position="1009"/>
    </location>
</feature>
<feature type="compositionally biased region" description="Basic and acidic residues" evidence="4">
    <location>
        <begin position="767"/>
        <end position="783"/>
    </location>
</feature>
<dbReference type="SMART" id="SM00214">
    <property type="entry name" value="VWC"/>
    <property type="match status" value="5"/>
</dbReference>
<evidence type="ECO:0000256" key="2">
    <source>
        <dbReference type="ARBA" id="ARBA00022525"/>
    </source>
</evidence>
<feature type="compositionally biased region" description="Basic and acidic residues" evidence="4">
    <location>
        <begin position="1612"/>
        <end position="1625"/>
    </location>
</feature>
<evidence type="ECO:0000313" key="8">
    <source>
        <dbReference type="Proteomes" id="UP000494040"/>
    </source>
</evidence>
<feature type="compositionally biased region" description="Low complexity" evidence="4">
    <location>
        <begin position="1583"/>
        <end position="1596"/>
    </location>
</feature>
<feature type="compositionally biased region" description="Basic and acidic residues" evidence="4">
    <location>
        <begin position="1011"/>
        <end position="1052"/>
    </location>
</feature>
<feature type="compositionally biased region" description="Polar residues" evidence="4">
    <location>
        <begin position="313"/>
        <end position="327"/>
    </location>
</feature>
<feature type="compositionally biased region" description="Basic and acidic residues" evidence="4">
    <location>
        <begin position="2351"/>
        <end position="2374"/>
    </location>
</feature>
<feature type="domain" description="VWFC" evidence="6">
    <location>
        <begin position="553"/>
        <end position="620"/>
    </location>
</feature>
<evidence type="ECO:0000313" key="7">
    <source>
        <dbReference type="EnsemblMetazoa" id="XP_014240281.1"/>
    </source>
</evidence>
<feature type="compositionally biased region" description="Basic and acidic residues" evidence="4">
    <location>
        <begin position="1302"/>
        <end position="1316"/>
    </location>
</feature>
<accession>A0A8I6RD82</accession>
<feature type="compositionally biased region" description="Polar residues" evidence="4">
    <location>
        <begin position="1666"/>
        <end position="1679"/>
    </location>
</feature>
<feature type="compositionally biased region" description="Basic and acidic residues" evidence="4">
    <location>
        <begin position="1466"/>
        <end position="1488"/>
    </location>
</feature>
<feature type="compositionally biased region" description="Polar residues" evidence="4">
    <location>
        <begin position="1907"/>
        <end position="1917"/>
    </location>
</feature>
<feature type="compositionally biased region" description="Basic and acidic residues" evidence="4">
    <location>
        <begin position="2172"/>
        <end position="2191"/>
    </location>
</feature>
<feature type="compositionally biased region" description="Basic and acidic residues" evidence="4">
    <location>
        <begin position="712"/>
        <end position="729"/>
    </location>
</feature>
<feature type="region of interest" description="Disordered" evidence="4">
    <location>
        <begin position="295"/>
        <end position="553"/>
    </location>
</feature>
<feature type="compositionally biased region" description="Basic and acidic residues" evidence="4">
    <location>
        <begin position="935"/>
        <end position="946"/>
    </location>
</feature>
<feature type="compositionally biased region" description="Basic and acidic residues" evidence="4">
    <location>
        <begin position="2418"/>
        <end position="2440"/>
    </location>
</feature>
<feature type="signal peptide" evidence="5">
    <location>
        <begin position="1"/>
        <end position="23"/>
    </location>
</feature>
<feature type="compositionally biased region" description="Basic and acidic residues" evidence="4">
    <location>
        <begin position="1554"/>
        <end position="1575"/>
    </location>
</feature>
<feature type="compositionally biased region" description="Basic and acidic residues" evidence="4">
    <location>
        <begin position="2568"/>
        <end position="2582"/>
    </location>
</feature>
<name>A0A8I6RD82_CIMLE</name>
<feature type="compositionally biased region" description="Basic and acidic residues" evidence="4">
    <location>
        <begin position="739"/>
        <end position="758"/>
    </location>
</feature>
<feature type="compositionally biased region" description="Basic and acidic residues" evidence="4">
    <location>
        <begin position="1766"/>
        <end position="1779"/>
    </location>
</feature>
<feature type="compositionally biased region" description="Basic and acidic residues" evidence="4">
    <location>
        <begin position="1125"/>
        <end position="1140"/>
    </location>
</feature>